<dbReference type="EMBL" id="JYDI01000310">
    <property type="protein sequence ID" value="KRY46061.1"/>
    <property type="molecule type" value="Genomic_DNA"/>
</dbReference>
<name>A0A0V1C9S7_TRIBR</name>
<dbReference type="AlphaFoldDB" id="A0A0V1C9S7"/>
<gene>
    <name evidence="1" type="ORF">T03_13357</name>
</gene>
<proteinExistence type="predicted"/>
<protein>
    <submittedName>
        <fullName evidence="1">Uncharacterized protein</fullName>
    </submittedName>
</protein>
<dbReference type="Proteomes" id="UP000054653">
    <property type="component" value="Unassembled WGS sequence"/>
</dbReference>
<organism evidence="1 2">
    <name type="scientific">Trichinella britovi</name>
    <name type="common">Parasitic roundworm</name>
    <dbReference type="NCBI Taxonomy" id="45882"/>
    <lineage>
        <taxon>Eukaryota</taxon>
        <taxon>Metazoa</taxon>
        <taxon>Ecdysozoa</taxon>
        <taxon>Nematoda</taxon>
        <taxon>Enoplea</taxon>
        <taxon>Dorylaimia</taxon>
        <taxon>Trichinellida</taxon>
        <taxon>Trichinellidae</taxon>
        <taxon>Trichinella</taxon>
    </lineage>
</organism>
<reference evidence="1 2" key="1">
    <citation type="submission" date="2015-01" db="EMBL/GenBank/DDBJ databases">
        <title>Evolution of Trichinella species and genotypes.</title>
        <authorList>
            <person name="Korhonen P.K."/>
            <person name="Edoardo P."/>
            <person name="Giuseppe L.R."/>
            <person name="Gasser R.B."/>
        </authorList>
    </citation>
    <scope>NUCLEOTIDE SEQUENCE [LARGE SCALE GENOMIC DNA]</scope>
    <source>
        <strain evidence="1">ISS120</strain>
    </source>
</reference>
<keyword evidence="2" id="KW-1185">Reference proteome</keyword>
<accession>A0A0V1C9S7</accession>
<evidence type="ECO:0000313" key="2">
    <source>
        <dbReference type="Proteomes" id="UP000054653"/>
    </source>
</evidence>
<evidence type="ECO:0000313" key="1">
    <source>
        <dbReference type="EMBL" id="KRY46061.1"/>
    </source>
</evidence>
<sequence>MRRSVNEDQKNWQCTAWQKYGITITKRLASARLGKNVRNSLGYKYQISDSKITCDYFRIKGDL</sequence>
<comment type="caution">
    <text evidence="1">The sequence shown here is derived from an EMBL/GenBank/DDBJ whole genome shotgun (WGS) entry which is preliminary data.</text>
</comment>